<dbReference type="Proteomes" id="UP000095287">
    <property type="component" value="Unplaced"/>
</dbReference>
<dbReference type="WBParaSite" id="L893_g12703.t1">
    <property type="protein sequence ID" value="L893_g12703.t1"/>
    <property type="gene ID" value="L893_g12703"/>
</dbReference>
<proteinExistence type="predicted"/>
<evidence type="ECO:0000313" key="1">
    <source>
        <dbReference type="Proteomes" id="UP000095287"/>
    </source>
</evidence>
<name>A0A1I7Y4N8_9BILA</name>
<reference evidence="2" key="1">
    <citation type="submission" date="2016-11" db="UniProtKB">
        <authorList>
            <consortium name="WormBaseParasite"/>
        </authorList>
    </citation>
    <scope>IDENTIFICATION</scope>
</reference>
<dbReference type="PROSITE" id="PS51257">
    <property type="entry name" value="PROKAR_LIPOPROTEIN"/>
    <property type="match status" value="1"/>
</dbReference>
<evidence type="ECO:0000313" key="2">
    <source>
        <dbReference type="WBParaSite" id="L893_g12703.t1"/>
    </source>
</evidence>
<sequence length="71" mass="7377">MRQLRDATAGGPLGPSFLASACPPGRRSTCDFVGCLLKLGDPTVRRSSFTGASCLNRSSFLVKKTESDAGG</sequence>
<protein>
    <submittedName>
        <fullName evidence="2">Secreted protein</fullName>
    </submittedName>
</protein>
<accession>A0A1I7Y4N8</accession>
<organism evidence="1 2">
    <name type="scientific">Steinernema glaseri</name>
    <dbReference type="NCBI Taxonomy" id="37863"/>
    <lineage>
        <taxon>Eukaryota</taxon>
        <taxon>Metazoa</taxon>
        <taxon>Ecdysozoa</taxon>
        <taxon>Nematoda</taxon>
        <taxon>Chromadorea</taxon>
        <taxon>Rhabditida</taxon>
        <taxon>Tylenchina</taxon>
        <taxon>Panagrolaimomorpha</taxon>
        <taxon>Strongyloidoidea</taxon>
        <taxon>Steinernematidae</taxon>
        <taxon>Steinernema</taxon>
    </lineage>
</organism>
<dbReference type="AlphaFoldDB" id="A0A1I7Y4N8"/>
<keyword evidence="1" id="KW-1185">Reference proteome</keyword>